<dbReference type="VEuPathDB" id="FungiDB:BD410DRAFT_545161"/>
<reference evidence="1 2" key="1">
    <citation type="submission" date="2018-06" db="EMBL/GenBank/DDBJ databases">
        <title>A transcriptomic atlas of mushroom development highlights an independent origin of complex multicellularity.</title>
        <authorList>
            <consortium name="DOE Joint Genome Institute"/>
            <person name="Krizsan K."/>
            <person name="Almasi E."/>
            <person name="Merenyi Z."/>
            <person name="Sahu N."/>
            <person name="Viragh M."/>
            <person name="Koszo T."/>
            <person name="Mondo S."/>
            <person name="Kiss B."/>
            <person name="Balint B."/>
            <person name="Kues U."/>
            <person name="Barry K."/>
            <person name="Hegedus J.C."/>
            <person name="Henrissat B."/>
            <person name="Johnson J."/>
            <person name="Lipzen A."/>
            <person name="Ohm R."/>
            <person name="Nagy I."/>
            <person name="Pangilinan J."/>
            <person name="Yan J."/>
            <person name="Xiong Y."/>
            <person name="Grigoriev I.V."/>
            <person name="Hibbett D.S."/>
            <person name="Nagy L.G."/>
        </authorList>
    </citation>
    <scope>NUCLEOTIDE SEQUENCE [LARGE SCALE GENOMIC DNA]</scope>
    <source>
        <strain evidence="1 2">SZMC22713</strain>
    </source>
</reference>
<gene>
    <name evidence="1" type="ORF">BD410DRAFT_545161</name>
</gene>
<dbReference type="Proteomes" id="UP000294933">
    <property type="component" value="Unassembled WGS sequence"/>
</dbReference>
<evidence type="ECO:0000313" key="1">
    <source>
        <dbReference type="EMBL" id="TDL17580.1"/>
    </source>
</evidence>
<evidence type="ECO:0000313" key="2">
    <source>
        <dbReference type="Proteomes" id="UP000294933"/>
    </source>
</evidence>
<proteinExistence type="predicted"/>
<protein>
    <submittedName>
        <fullName evidence="1">Uncharacterized protein</fullName>
    </submittedName>
</protein>
<dbReference type="EMBL" id="ML170219">
    <property type="protein sequence ID" value="TDL17580.1"/>
    <property type="molecule type" value="Genomic_DNA"/>
</dbReference>
<name>A0A4Y7PST5_9AGAM</name>
<accession>A0A4Y7PST5</accession>
<keyword evidence="2" id="KW-1185">Reference proteome</keyword>
<sequence>MAFNPKENTSVFLAATPAIQSRRVSVWDRVIARRGKKKCGHRFGVLDVSGRPSLGPSYVVILARCGCTWHQSQKLIAFFVSREVSALHHMELRCKRSRPGRSLFLLSAIKNHSVWEST</sequence>
<dbReference type="AlphaFoldDB" id="A0A4Y7PST5"/>
<organism evidence="1 2">
    <name type="scientific">Rickenella mellea</name>
    <dbReference type="NCBI Taxonomy" id="50990"/>
    <lineage>
        <taxon>Eukaryota</taxon>
        <taxon>Fungi</taxon>
        <taxon>Dikarya</taxon>
        <taxon>Basidiomycota</taxon>
        <taxon>Agaricomycotina</taxon>
        <taxon>Agaricomycetes</taxon>
        <taxon>Hymenochaetales</taxon>
        <taxon>Rickenellaceae</taxon>
        <taxon>Rickenella</taxon>
    </lineage>
</organism>